<dbReference type="EMBL" id="RCHU02000005">
    <property type="protein sequence ID" value="KAL3592418.1"/>
    <property type="molecule type" value="Genomic_DNA"/>
</dbReference>
<evidence type="ECO:0000313" key="1">
    <source>
        <dbReference type="EMBL" id="KAL3592418.1"/>
    </source>
</evidence>
<proteinExistence type="predicted"/>
<dbReference type="Proteomes" id="UP000309997">
    <property type="component" value="Unassembled WGS sequence"/>
</dbReference>
<gene>
    <name evidence="1" type="ORF">D5086_011058</name>
</gene>
<comment type="caution">
    <text evidence="1">The sequence shown here is derived from an EMBL/GenBank/DDBJ whole genome shotgun (WGS) entry which is preliminary data.</text>
</comment>
<reference evidence="1 2" key="1">
    <citation type="journal article" date="2024" name="Plant Biotechnol. J.">
        <title>Genome and CRISPR/Cas9 system of a widespread forest tree (Populus alba) in the world.</title>
        <authorList>
            <person name="Liu Y.J."/>
            <person name="Jiang P.F."/>
            <person name="Han X.M."/>
            <person name="Li X.Y."/>
            <person name="Wang H.M."/>
            <person name="Wang Y.J."/>
            <person name="Wang X.X."/>
            <person name="Zeng Q.Y."/>
        </authorList>
    </citation>
    <scope>NUCLEOTIDE SEQUENCE [LARGE SCALE GENOMIC DNA]</scope>
    <source>
        <strain evidence="2">cv. PAL-ZL1</strain>
    </source>
</reference>
<organism evidence="1 2">
    <name type="scientific">Populus alba</name>
    <name type="common">White poplar</name>
    <dbReference type="NCBI Taxonomy" id="43335"/>
    <lineage>
        <taxon>Eukaryota</taxon>
        <taxon>Viridiplantae</taxon>
        <taxon>Streptophyta</taxon>
        <taxon>Embryophyta</taxon>
        <taxon>Tracheophyta</taxon>
        <taxon>Spermatophyta</taxon>
        <taxon>Magnoliopsida</taxon>
        <taxon>eudicotyledons</taxon>
        <taxon>Gunneridae</taxon>
        <taxon>Pentapetalae</taxon>
        <taxon>rosids</taxon>
        <taxon>fabids</taxon>
        <taxon>Malpighiales</taxon>
        <taxon>Salicaceae</taxon>
        <taxon>Saliceae</taxon>
        <taxon>Populus</taxon>
    </lineage>
</organism>
<evidence type="ECO:0000313" key="2">
    <source>
        <dbReference type="Proteomes" id="UP000309997"/>
    </source>
</evidence>
<keyword evidence="2" id="KW-1185">Reference proteome</keyword>
<sequence length="518" mass="58065">MAEELQEQGTETVKKEMLDIESQVKEAMVSRVIHFKAQADSLTFEGVRRLLEKDLGLEKFALDVHKRFVKQCLFEVCIKVPSDHASKDSGETGRKHAGSPKEGIESPERLESKNNIKEHSSEEEEKMEDSPVMGLMTGKKTTKSKTKDTQANEIKEVPSEGSIKKAMMKRASYIKANSEEITMAGLRRLLEDDLKLDKFSLDPYKKFISKQLDEVLKSSRVSEPKKKNLKNNSHGKASKGVSSEESANSSDKESEEEEEEVKLKKKKIGAERQMQNAQGSKKRRRSEKETKVSAKKQIKPSETVTEDNNDMEDSGDVSEDKDSPSSAEKPVKKKEASTPAYGKRVEHLKSVIKSCGMSVPPVIYKKVKQVADNKREAQLIKELEDILSREGLSSNPSEKEIKEVRKRKERAKELEGIDLSNIVTTSRRRSATSFVAPKPKVLVESESDDTDDTEDDDEDGEDNNEDDGDDNGGVDSPSEEADEGIVSFDGKICLRLCLLGCVYRSSLSDLRRVLLWKT</sequence>
<protein>
    <submittedName>
        <fullName evidence="1">Uncharacterized protein</fullName>
    </submittedName>
</protein>
<accession>A0ACC4CB45</accession>
<name>A0ACC4CB45_POPAL</name>